<proteinExistence type="predicted"/>
<organism evidence="1 2">
    <name type="scientific">Azorhizophilus paspali</name>
    <name type="common">Azotobacter paspali</name>
    <dbReference type="NCBI Taxonomy" id="69963"/>
    <lineage>
        <taxon>Bacteria</taxon>
        <taxon>Pseudomonadati</taxon>
        <taxon>Pseudomonadota</taxon>
        <taxon>Gammaproteobacteria</taxon>
        <taxon>Pseudomonadales</taxon>
        <taxon>Pseudomonadaceae</taxon>
        <taxon>Azorhizophilus</taxon>
    </lineage>
</organism>
<gene>
    <name evidence="1" type="ORF">ACFFGX_21850</name>
</gene>
<evidence type="ECO:0000313" key="1">
    <source>
        <dbReference type="EMBL" id="MFC0712069.1"/>
    </source>
</evidence>
<keyword evidence="2" id="KW-1185">Reference proteome</keyword>
<accession>A0ABV6SRC0</accession>
<dbReference type="RefSeq" id="WP_376949366.1">
    <property type="nucleotide sequence ID" value="NZ_JBHLSS010000146.1"/>
</dbReference>
<dbReference type="EMBL" id="JBHLSS010000146">
    <property type="protein sequence ID" value="MFC0712069.1"/>
    <property type="molecule type" value="Genomic_DNA"/>
</dbReference>
<protein>
    <submittedName>
        <fullName evidence="1">Uncharacterized protein</fullName>
    </submittedName>
</protein>
<feature type="non-terminal residue" evidence="1">
    <location>
        <position position="1"/>
    </location>
</feature>
<sequence length="93" mass="9949">WGWFSQIGLAVILRRPRLDAGLHGVVFAKAGMPAFHGVFCRIGNLRLGDTFCGLPPIGVDAGFSGFKSRTAPDWPAIIPLIPDIRIGAACSFL</sequence>
<reference evidence="1 2" key="1">
    <citation type="submission" date="2024-09" db="EMBL/GenBank/DDBJ databases">
        <authorList>
            <person name="Sun Q."/>
            <person name="Mori K."/>
        </authorList>
    </citation>
    <scope>NUCLEOTIDE SEQUENCE [LARGE SCALE GENOMIC DNA]</scope>
    <source>
        <strain evidence="1 2">NCAIM B.01794</strain>
    </source>
</reference>
<comment type="caution">
    <text evidence="1">The sequence shown here is derived from an EMBL/GenBank/DDBJ whole genome shotgun (WGS) entry which is preliminary data.</text>
</comment>
<evidence type="ECO:0000313" key="2">
    <source>
        <dbReference type="Proteomes" id="UP001589891"/>
    </source>
</evidence>
<dbReference type="Proteomes" id="UP001589891">
    <property type="component" value="Unassembled WGS sequence"/>
</dbReference>
<name>A0ABV6SRC0_AZOPA</name>